<evidence type="ECO:0000259" key="8">
    <source>
        <dbReference type="SMART" id="SM00014"/>
    </source>
</evidence>
<dbReference type="KEGG" id="bpt:Bpet3653"/>
<evidence type="ECO:0000256" key="4">
    <source>
        <dbReference type="ARBA" id="ARBA00022801"/>
    </source>
</evidence>
<dbReference type="eggNOG" id="COG0671">
    <property type="taxonomic scope" value="Bacteria"/>
</dbReference>
<name>A9HZZ0_BORPD</name>
<dbReference type="Proteomes" id="UP000001225">
    <property type="component" value="Chromosome"/>
</dbReference>
<evidence type="ECO:0000313" key="10">
    <source>
        <dbReference type="Proteomes" id="UP000001225"/>
    </source>
</evidence>
<feature type="transmembrane region" description="Helical" evidence="7">
    <location>
        <begin position="79"/>
        <end position="98"/>
    </location>
</feature>
<dbReference type="GO" id="GO:0005886">
    <property type="term" value="C:plasma membrane"/>
    <property type="evidence" value="ECO:0007669"/>
    <property type="project" value="UniProtKB-SubCell"/>
</dbReference>
<keyword evidence="10" id="KW-1185">Reference proteome</keyword>
<dbReference type="AlphaFoldDB" id="A9HZZ0"/>
<evidence type="ECO:0000256" key="5">
    <source>
        <dbReference type="ARBA" id="ARBA00022989"/>
    </source>
</evidence>
<sequence length="254" mass="27922">MTHPRGLSPDSLPAVPSMMPPIAPRPYRSVALTACFAVALLMMSRWVDVPLTQSIERHVPEQVNEVFDQIGDLGDSEGYILAGLLLYVASLFGIRYGWACPVRAGFERLARYSMLLLATMSVGGLITLVLKKVVSRARPEVLLEQGWHGLGVPFTGDPYDSFPSSHTLTAFAVAAVIGEIAPRWRLPLLLVAGVVAISRVINRDHFLTDVTAAAFIGIMVAHYLAPYILGEGYRWMLRAPWRWRRRDGAGAAVK</sequence>
<dbReference type="Pfam" id="PF01569">
    <property type="entry name" value="PAP2"/>
    <property type="match status" value="1"/>
</dbReference>
<feature type="transmembrane region" description="Helical" evidence="7">
    <location>
        <begin position="213"/>
        <end position="236"/>
    </location>
</feature>
<evidence type="ECO:0000256" key="1">
    <source>
        <dbReference type="ARBA" id="ARBA00004651"/>
    </source>
</evidence>
<dbReference type="InterPro" id="IPR000326">
    <property type="entry name" value="PAP2/HPO"/>
</dbReference>
<evidence type="ECO:0000313" key="9">
    <source>
        <dbReference type="EMBL" id="CAP43996.1"/>
    </source>
</evidence>
<keyword evidence="5 7" id="KW-1133">Transmembrane helix</keyword>
<accession>A9HZZ0</accession>
<evidence type="ECO:0000256" key="7">
    <source>
        <dbReference type="SAM" id="Phobius"/>
    </source>
</evidence>
<comment type="subcellular location">
    <subcellularLocation>
        <location evidence="1">Cell membrane</location>
        <topology evidence="1">Multi-pass membrane protein</topology>
    </subcellularLocation>
</comment>
<dbReference type="STRING" id="94624.Bpet3653"/>
<reference evidence="9 10" key="1">
    <citation type="journal article" date="2008" name="BMC Genomics">
        <title>The missing link: Bordetella petrii is endowed with both the metabolic versatility of environmental bacteria and virulence traits of pathogenic Bordetellae.</title>
        <authorList>
            <person name="Gross R."/>
            <person name="Guzman C.A."/>
            <person name="Sebaihia M."/>
            <person name="Martins Dos Santos V.A."/>
            <person name="Pieper D.H."/>
            <person name="Koebnik R."/>
            <person name="Lechner M."/>
            <person name="Bartels D."/>
            <person name="Buhrmester J."/>
            <person name="Choudhuri J.V."/>
            <person name="Ebensen T."/>
            <person name="Gaigalat L."/>
            <person name="Herrmann S."/>
            <person name="Khachane A.N."/>
            <person name="Larisch C."/>
            <person name="Link S."/>
            <person name="Linke B."/>
            <person name="Meyer F."/>
            <person name="Mormann S."/>
            <person name="Nakunst D."/>
            <person name="Rueckert C."/>
            <person name="Schneiker-Bekel S."/>
            <person name="Schulze K."/>
            <person name="Vorhoelter F.J."/>
            <person name="Yevsa T."/>
            <person name="Engle J.T."/>
            <person name="Goldman W.E."/>
            <person name="Puehler A."/>
            <person name="Goebel U.B."/>
            <person name="Goesmann A."/>
            <person name="Bloecker H."/>
            <person name="Kaiser O."/>
            <person name="Martinez-Arias R."/>
        </authorList>
    </citation>
    <scope>NUCLEOTIDE SEQUENCE [LARGE SCALE GENOMIC DNA]</scope>
    <source>
        <strain evidence="10">ATCC BAA-461 / DSM 12804 / CCUG 43448 / CIP 107267 / Se-1111R</strain>
    </source>
</reference>
<keyword evidence="3 7" id="KW-0812">Transmembrane</keyword>
<keyword evidence="4" id="KW-0378">Hydrolase</keyword>
<dbReference type="PANTHER" id="PTHR14969">
    <property type="entry name" value="SPHINGOSINE-1-PHOSPHATE PHOSPHOHYDROLASE"/>
    <property type="match status" value="1"/>
</dbReference>
<dbReference type="EMBL" id="AM902716">
    <property type="protein sequence ID" value="CAP43996.1"/>
    <property type="molecule type" value="Genomic_DNA"/>
</dbReference>
<gene>
    <name evidence="9" type="ordered locus">Bpet3653</name>
</gene>
<keyword evidence="2" id="KW-1003">Cell membrane</keyword>
<evidence type="ECO:0000256" key="6">
    <source>
        <dbReference type="ARBA" id="ARBA00023136"/>
    </source>
</evidence>
<dbReference type="SUPFAM" id="SSF48317">
    <property type="entry name" value="Acid phosphatase/Vanadium-dependent haloperoxidase"/>
    <property type="match status" value="1"/>
</dbReference>
<keyword evidence="6 7" id="KW-0472">Membrane</keyword>
<feature type="transmembrane region" description="Helical" evidence="7">
    <location>
        <begin position="110"/>
        <end position="130"/>
    </location>
</feature>
<dbReference type="InterPro" id="IPR036938">
    <property type="entry name" value="PAP2/HPO_sf"/>
</dbReference>
<organism evidence="9 10">
    <name type="scientific">Bordetella petrii (strain ATCC BAA-461 / DSM 12804 / CCUG 43448 / CIP 107267 / Se-1111R)</name>
    <dbReference type="NCBI Taxonomy" id="340100"/>
    <lineage>
        <taxon>Bacteria</taxon>
        <taxon>Pseudomonadati</taxon>
        <taxon>Pseudomonadota</taxon>
        <taxon>Betaproteobacteria</taxon>
        <taxon>Burkholderiales</taxon>
        <taxon>Alcaligenaceae</taxon>
        <taxon>Bordetella</taxon>
    </lineage>
</organism>
<feature type="domain" description="Phosphatidic acid phosphatase type 2/haloperoxidase" evidence="8">
    <location>
        <begin position="113"/>
        <end position="225"/>
    </location>
</feature>
<proteinExistence type="predicted"/>
<evidence type="ECO:0000256" key="3">
    <source>
        <dbReference type="ARBA" id="ARBA00022692"/>
    </source>
</evidence>
<dbReference type="GO" id="GO:0016787">
    <property type="term" value="F:hydrolase activity"/>
    <property type="evidence" value="ECO:0007669"/>
    <property type="project" value="UniProtKB-KW"/>
</dbReference>
<dbReference type="SMART" id="SM00014">
    <property type="entry name" value="acidPPc"/>
    <property type="match status" value="1"/>
</dbReference>
<dbReference type="Gene3D" id="1.20.144.10">
    <property type="entry name" value="Phosphatidic acid phosphatase type 2/haloperoxidase"/>
    <property type="match status" value="2"/>
</dbReference>
<dbReference type="PANTHER" id="PTHR14969:SF62">
    <property type="entry name" value="DECAPRENYLPHOSPHORYL-5-PHOSPHORIBOSE PHOSPHATASE RV3807C-RELATED"/>
    <property type="match status" value="1"/>
</dbReference>
<evidence type="ECO:0000256" key="2">
    <source>
        <dbReference type="ARBA" id="ARBA00022475"/>
    </source>
</evidence>
<protein>
    <submittedName>
        <fullName evidence="9">Conserved putative membrane protein</fullName>
    </submittedName>
</protein>